<dbReference type="InterPro" id="IPR003870">
    <property type="entry name" value="DUF222"/>
</dbReference>
<protein>
    <recommendedName>
        <fullName evidence="2">HNH nuclease domain-containing protein</fullName>
    </recommendedName>
</protein>
<dbReference type="Pfam" id="PF02720">
    <property type="entry name" value="DUF222"/>
    <property type="match status" value="1"/>
</dbReference>
<dbReference type="AlphaFoldDB" id="K0VII9"/>
<organism evidence="3 4">
    <name type="scientific">Mycolicibacterium vaccae ATCC 25954</name>
    <dbReference type="NCBI Taxonomy" id="1194972"/>
    <lineage>
        <taxon>Bacteria</taxon>
        <taxon>Bacillati</taxon>
        <taxon>Actinomycetota</taxon>
        <taxon>Actinomycetes</taxon>
        <taxon>Mycobacteriales</taxon>
        <taxon>Mycobacteriaceae</taxon>
        <taxon>Mycolicibacterium</taxon>
    </lineage>
</organism>
<evidence type="ECO:0000313" key="3">
    <source>
        <dbReference type="EMBL" id="EJZ10894.1"/>
    </source>
</evidence>
<dbReference type="eggNOG" id="COG1403">
    <property type="taxonomic scope" value="Bacteria"/>
</dbReference>
<dbReference type="HOGENOM" id="CLU_021786_3_2_11"/>
<dbReference type="InterPro" id="IPR003615">
    <property type="entry name" value="HNH_nuc"/>
</dbReference>
<feature type="region of interest" description="Disordered" evidence="1">
    <location>
        <begin position="443"/>
        <end position="510"/>
    </location>
</feature>
<dbReference type="RefSeq" id="WP_003929591.1">
    <property type="nucleotide sequence ID" value="NZ_JH814687.1"/>
</dbReference>
<name>K0VII9_MYCVA</name>
<evidence type="ECO:0000259" key="2">
    <source>
        <dbReference type="SMART" id="SM00507"/>
    </source>
</evidence>
<comment type="caution">
    <text evidence="3">The sequence shown here is derived from an EMBL/GenBank/DDBJ whole genome shotgun (WGS) entry which is preliminary data.</text>
</comment>
<proteinExistence type="predicted"/>
<feature type="domain" description="HNH nuclease" evidence="2">
    <location>
        <begin position="344"/>
        <end position="395"/>
    </location>
</feature>
<keyword evidence="4" id="KW-1185">Reference proteome</keyword>
<feature type="compositionally biased region" description="Basic and acidic residues" evidence="1">
    <location>
        <begin position="469"/>
        <end position="495"/>
    </location>
</feature>
<dbReference type="PATRIC" id="fig|1194972.3.peg.1624"/>
<evidence type="ECO:0000256" key="1">
    <source>
        <dbReference type="SAM" id="MobiDB-lite"/>
    </source>
</evidence>
<evidence type="ECO:0000313" key="4">
    <source>
        <dbReference type="Proteomes" id="UP000006072"/>
    </source>
</evidence>
<dbReference type="CDD" id="cd00085">
    <property type="entry name" value="HNHc"/>
    <property type="match status" value="1"/>
</dbReference>
<reference evidence="3 4" key="1">
    <citation type="journal article" date="2012" name="J. Bacteriol.">
        <title>Complete Genome Sequence of Mycobacterium vaccae Type Strain ATCC 25954.</title>
        <authorList>
            <person name="Ho Y.S."/>
            <person name="Adroub S.A."/>
            <person name="Abadi M."/>
            <person name="Al Alwan B."/>
            <person name="Alkhateeb R."/>
            <person name="Gao G."/>
            <person name="Ragab A."/>
            <person name="Ali S."/>
            <person name="van Soolingen D."/>
            <person name="Bitter W."/>
            <person name="Pain A."/>
            <person name="Abdallah A.M."/>
        </authorList>
    </citation>
    <scope>NUCLEOTIDE SEQUENCE [LARGE SCALE GENOMIC DNA]</scope>
    <source>
        <strain evidence="3 4">ATCC 25954</strain>
    </source>
</reference>
<dbReference type="EMBL" id="ALQA01000012">
    <property type="protein sequence ID" value="EJZ10894.1"/>
    <property type="molecule type" value="Genomic_DNA"/>
</dbReference>
<sequence>MFDRMHAGRDEPALIAAIEEAAREEAQAGARKLAAIAELVDLTVEEDDERGRWAFDPWKNAACHVGAALSISQQRASAQMCIATALRYRLPKVAALYLRGRLSARLISEITWRTQLVADEVIAVVDATLAGKAEKWGPLSDEKLIKGINAEIERHDPDAVRRTKEVLKKRDVHIGAHDDPNEVISLWGLLLPPDAAAYRARIAKLVKGLCDADPRPIGERRSDAMGAIGRGDDHLPCRCGASACAASGPGKSNIVIHVIADEAAVDAAQQLIAAEDRGRQNVRVEPEAEGETDSCAKESGVALLPAAQVLPIAELAEAIRSGASIKPLWLPGPDPEPRYQPSAKLAAFIRARDLFCRFPGCDVPAERCDIDHVVPYPYGPTHASNMHCKCRTHHLMKTFWGGSDGWRDRQLPDGTVIWTTPAGQTYTTTPGSRLFFPTWNTTTAELPPMTQPPPGAGRDVQMPKRQRTRAADRAARIKAERESNAVQRVIDRQPREPQPPPDYGDDPPPF</sequence>
<feature type="compositionally biased region" description="Pro residues" evidence="1">
    <location>
        <begin position="496"/>
        <end position="510"/>
    </location>
</feature>
<dbReference type="Proteomes" id="UP000006072">
    <property type="component" value="Unassembled WGS sequence"/>
</dbReference>
<gene>
    <name evidence="3" type="ORF">MVAC_08064</name>
</gene>
<accession>K0VII9</accession>
<dbReference type="SMART" id="SM00507">
    <property type="entry name" value="HNHc"/>
    <property type="match status" value="1"/>
</dbReference>